<dbReference type="Proteomes" id="UP000275883">
    <property type="component" value="Chromosome"/>
</dbReference>
<dbReference type="Gene3D" id="3.90.79.10">
    <property type="entry name" value="Nucleoside Triphosphate Pyrophosphohydrolase"/>
    <property type="match status" value="1"/>
</dbReference>
<dbReference type="Pfam" id="PF00293">
    <property type="entry name" value="NUDIX"/>
    <property type="match status" value="1"/>
</dbReference>
<dbReference type="GO" id="GO:0000166">
    <property type="term" value="F:nucleotide binding"/>
    <property type="evidence" value="ECO:0007669"/>
    <property type="project" value="UniProtKB-KW"/>
</dbReference>
<protein>
    <recommendedName>
        <fullName evidence="2">Bis(5'-nucleosyl)-tetraphosphatase [asymmetrical]</fullName>
    </recommendedName>
    <alternativeName>
        <fullName evidence="5">Diadenosine 5',5'''-P1,P4-tetraphosphate asymmetrical hydrolase</fullName>
    </alternativeName>
</protein>
<keyword evidence="4 6" id="KW-0378">Hydrolase</keyword>
<organism evidence="8 9">
    <name type="scientific">Mycoplasma struthionis</name>
    <dbReference type="NCBI Taxonomy" id="538220"/>
    <lineage>
        <taxon>Bacteria</taxon>
        <taxon>Bacillati</taxon>
        <taxon>Mycoplasmatota</taxon>
        <taxon>Mollicutes</taxon>
        <taxon>Mycoplasmataceae</taxon>
        <taxon>Mycoplasma</taxon>
    </lineage>
</organism>
<evidence type="ECO:0000313" key="8">
    <source>
        <dbReference type="EMBL" id="AZG68926.1"/>
    </source>
</evidence>
<evidence type="ECO:0000256" key="5">
    <source>
        <dbReference type="ARBA" id="ARBA00032644"/>
    </source>
</evidence>
<dbReference type="InterPro" id="IPR020476">
    <property type="entry name" value="Nudix_hydrolase"/>
</dbReference>
<dbReference type="EMBL" id="CP034044">
    <property type="protein sequence ID" value="AZG68926.1"/>
    <property type="molecule type" value="Genomic_DNA"/>
</dbReference>
<dbReference type="InterPro" id="IPR003565">
    <property type="entry name" value="Tetra_PHTase"/>
</dbReference>
<accession>A0A3G8LGX1</accession>
<evidence type="ECO:0000256" key="6">
    <source>
        <dbReference type="RuleBase" id="RU003476"/>
    </source>
</evidence>
<comment type="similarity">
    <text evidence="1 6">Belongs to the Nudix hydrolase family.</text>
</comment>
<dbReference type="OrthoDB" id="9816289at2"/>
<name>A0A3G8LGX1_9MOLU</name>
<evidence type="ECO:0000256" key="3">
    <source>
        <dbReference type="ARBA" id="ARBA00022741"/>
    </source>
</evidence>
<dbReference type="GO" id="GO:0006754">
    <property type="term" value="P:ATP biosynthetic process"/>
    <property type="evidence" value="ECO:0007669"/>
    <property type="project" value="TreeGrafter"/>
</dbReference>
<evidence type="ECO:0000256" key="1">
    <source>
        <dbReference type="ARBA" id="ARBA00005582"/>
    </source>
</evidence>
<dbReference type="PANTHER" id="PTHR21340:SF0">
    <property type="entry name" value="BIS(5'-NUCLEOSYL)-TETRAPHOSPHATASE [ASYMMETRICAL]"/>
    <property type="match status" value="1"/>
</dbReference>
<dbReference type="PANTHER" id="PTHR21340">
    <property type="entry name" value="DIADENOSINE 5,5-P1,P4-TETRAPHOSPHATE PYROPHOSPHOHYDROLASE MUTT"/>
    <property type="match status" value="1"/>
</dbReference>
<dbReference type="InterPro" id="IPR000086">
    <property type="entry name" value="NUDIX_hydrolase_dom"/>
</dbReference>
<keyword evidence="3" id="KW-0547">Nucleotide-binding</keyword>
<dbReference type="RefSeq" id="WP_124724619.1">
    <property type="nucleotide sequence ID" value="NZ_CP034044.1"/>
</dbReference>
<dbReference type="PROSITE" id="PS51462">
    <property type="entry name" value="NUDIX"/>
    <property type="match status" value="1"/>
</dbReference>
<dbReference type="GO" id="GO:0004081">
    <property type="term" value="F:bis(5'-nucleosyl)-tetraphosphatase (asymmetrical) activity"/>
    <property type="evidence" value="ECO:0007669"/>
    <property type="project" value="TreeGrafter"/>
</dbReference>
<dbReference type="InterPro" id="IPR051325">
    <property type="entry name" value="Nudix_hydrolase_domain"/>
</dbReference>
<dbReference type="PRINTS" id="PR00502">
    <property type="entry name" value="NUDIXFAMILY"/>
</dbReference>
<dbReference type="KEGG" id="mstr:EGN60_03180"/>
<keyword evidence="9" id="KW-1185">Reference proteome</keyword>
<dbReference type="PROSITE" id="PS00893">
    <property type="entry name" value="NUDIX_BOX"/>
    <property type="match status" value="1"/>
</dbReference>
<sequence length="144" mass="16912">MKQEYSCGAIVFKIINDELNVLLVEQTLNHWGFPKGHMEKNETKQQTAIREVKEETNIDIKLIDGFEEMNTYSPLPKTMKDVTYFVAYPTSFELIKQDSEIKVVSWYPIKKARDLITYESNKEILDKALNFYMDNLKKIKPLII</sequence>
<dbReference type="InterPro" id="IPR020084">
    <property type="entry name" value="NUDIX_hydrolase_CS"/>
</dbReference>
<proteinExistence type="inferred from homology"/>
<evidence type="ECO:0000256" key="4">
    <source>
        <dbReference type="ARBA" id="ARBA00022801"/>
    </source>
</evidence>
<dbReference type="SUPFAM" id="SSF55811">
    <property type="entry name" value="Nudix"/>
    <property type="match status" value="1"/>
</dbReference>
<feature type="domain" description="Nudix hydrolase" evidence="7">
    <location>
        <begin position="2"/>
        <end position="129"/>
    </location>
</feature>
<dbReference type="CDD" id="cd03428">
    <property type="entry name" value="NUDIX_Ap4A_Nudt2"/>
    <property type="match status" value="1"/>
</dbReference>
<evidence type="ECO:0000313" key="9">
    <source>
        <dbReference type="Proteomes" id="UP000275883"/>
    </source>
</evidence>
<evidence type="ECO:0000256" key="2">
    <source>
        <dbReference type="ARBA" id="ARBA00018911"/>
    </source>
</evidence>
<gene>
    <name evidence="8" type="ORF">EGN60_03180</name>
</gene>
<reference evidence="8 9" key="1">
    <citation type="submission" date="2018-11" db="EMBL/GenBank/DDBJ databases">
        <title>Genome sequence of Mycoplasma struthionis sp. nov.</title>
        <authorList>
            <person name="Spergser J."/>
        </authorList>
    </citation>
    <scope>NUCLEOTIDE SEQUENCE [LARGE SCALE GENOMIC DNA]</scope>
    <source>
        <strain evidence="8 9">237IA</strain>
    </source>
</reference>
<dbReference type="GO" id="GO:0006167">
    <property type="term" value="P:AMP biosynthetic process"/>
    <property type="evidence" value="ECO:0007669"/>
    <property type="project" value="TreeGrafter"/>
</dbReference>
<dbReference type="InterPro" id="IPR015797">
    <property type="entry name" value="NUDIX_hydrolase-like_dom_sf"/>
</dbReference>
<evidence type="ECO:0000259" key="7">
    <source>
        <dbReference type="PROSITE" id="PS51462"/>
    </source>
</evidence>
<dbReference type="AlphaFoldDB" id="A0A3G8LGX1"/>